<dbReference type="CTD" id="93233"/>
<evidence type="ECO:0000259" key="4">
    <source>
        <dbReference type="Pfam" id="PF21773"/>
    </source>
</evidence>
<keyword evidence="6" id="KW-1185">Reference proteome</keyword>
<name>A0A3B3SVB3_9TELE</name>
<feature type="region of interest" description="Disordered" evidence="3">
    <location>
        <begin position="266"/>
        <end position="297"/>
    </location>
</feature>
<dbReference type="PANTHER" id="PTHR21694:SF35">
    <property type="entry name" value="OUTER DYNEIN ARM-DOCKING COMPLEX SUBUNIT 1"/>
    <property type="match status" value="1"/>
</dbReference>
<feature type="coiled-coil region" evidence="2">
    <location>
        <begin position="45"/>
        <end position="133"/>
    </location>
</feature>
<reference evidence="5" key="2">
    <citation type="submission" date="2025-09" db="UniProtKB">
        <authorList>
            <consortium name="Ensembl"/>
        </authorList>
    </citation>
    <scope>IDENTIFICATION</scope>
</reference>
<protein>
    <submittedName>
        <fullName evidence="5">Outer dynein arm docking complex subunit 1</fullName>
    </submittedName>
</protein>
<feature type="domain" description="ODAD1 central coiled coil region" evidence="4">
    <location>
        <begin position="150"/>
        <end position="435"/>
    </location>
</feature>
<dbReference type="GeneTree" id="ENSGT00940000153116"/>
<reference evidence="5" key="1">
    <citation type="submission" date="2025-08" db="UniProtKB">
        <authorList>
            <consortium name="Ensembl"/>
        </authorList>
    </citation>
    <scope>IDENTIFICATION</scope>
</reference>
<sequence>MPRGRSAVSIHSDSSDVDIDAVADSEMAKLLRQFRIMEGDRQAYGVQAQELIRRQRLEIEKLQKEQQDLQHSLRASESLSQRQRDTAAAQAMRGLLERCDGVDAQLEQERQRLAQMEQEVVSTERQLAAVRRSGNSADPQLRSKAYQKEKVTRTLENKLDRALVRFNEQLAKNTQLRAELETLHVERIRFQQLQRKLDKELRDIHRDIGEVINQSTNAYDSRVEAQSKMVILKEKAVRDLTQYSAEMKELERNMAHEQDLKVFMSTKSNERNMQEGGLRPGRRQGSEPQEQRRADSRELTMDSLEEMFHKIHSVTGEEDLELLVTKFIQVEDRNFALFNYINEQNNEVEALRDQIGQVQREMEELQAEGRMQEAKRHSHMRAFETKLREAESQAQAFESQATAASKVLDQLKTGVCHLFHELNCDRSVIDDMLGSSAGITDNNIMTYLTMVEQKTNELLTIQAFLSSKDIDNEFDAKDVALILLGQGPDMPSQNVLVQPPNSGDGYDTEESLLTDEDERPLTRQELRQRIMKAVLRKDRGICLAVGKESRSSRTDLVSSSHLRFQEADVTISPPPC</sequence>
<dbReference type="GO" id="GO:0005930">
    <property type="term" value="C:axoneme"/>
    <property type="evidence" value="ECO:0007669"/>
    <property type="project" value="TreeGrafter"/>
</dbReference>
<dbReference type="Pfam" id="PF21773">
    <property type="entry name" value="ODAD1_CC"/>
    <property type="match status" value="1"/>
</dbReference>
<dbReference type="InterPro" id="IPR051876">
    <property type="entry name" value="ODA-DC/CCD"/>
</dbReference>
<dbReference type="GO" id="GO:0036158">
    <property type="term" value="P:outer dynein arm assembly"/>
    <property type="evidence" value="ECO:0007669"/>
    <property type="project" value="TreeGrafter"/>
</dbReference>
<feature type="coiled-coil region" evidence="2">
    <location>
        <begin position="233"/>
        <end position="260"/>
    </location>
</feature>
<proteinExistence type="predicted"/>
<dbReference type="AlphaFoldDB" id="A0A3B3SVB3"/>
<evidence type="ECO:0000313" key="5">
    <source>
        <dbReference type="Ensembl" id="ENSPKIP00000034193.1"/>
    </source>
</evidence>
<accession>A0A3B3SVB3</accession>
<evidence type="ECO:0000256" key="2">
    <source>
        <dbReference type="SAM" id="Coils"/>
    </source>
</evidence>
<keyword evidence="1 2" id="KW-0175">Coiled coil</keyword>
<dbReference type="KEGG" id="pki:111856994"/>
<organism evidence="5 6">
    <name type="scientific">Paramormyrops kingsleyae</name>
    <dbReference type="NCBI Taxonomy" id="1676925"/>
    <lineage>
        <taxon>Eukaryota</taxon>
        <taxon>Metazoa</taxon>
        <taxon>Chordata</taxon>
        <taxon>Craniata</taxon>
        <taxon>Vertebrata</taxon>
        <taxon>Euteleostomi</taxon>
        <taxon>Actinopterygii</taxon>
        <taxon>Neopterygii</taxon>
        <taxon>Teleostei</taxon>
        <taxon>Osteoglossocephala</taxon>
        <taxon>Osteoglossomorpha</taxon>
        <taxon>Osteoglossiformes</taxon>
        <taxon>Mormyridae</taxon>
        <taxon>Paramormyrops</taxon>
    </lineage>
</organism>
<dbReference type="Proteomes" id="UP000261540">
    <property type="component" value="Unplaced"/>
</dbReference>
<dbReference type="OrthoDB" id="6766775at2759"/>
<evidence type="ECO:0000313" key="6">
    <source>
        <dbReference type="Proteomes" id="UP000261540"/>
    </source>
</evidence>
<dbReference type="GO" id="GO:0003341">
    <property type="term" value="P:cilium movement"/>
    <property type="evidence" value="ECO:0007669"/>
    <property type="project" value="TreeGrafter"/>
</dbReference>
<dbReference type="InterPro" id="IPR049258">
    <property type="entry name" value="ODAD1_CC"/>
</dbReference>
<dbReference type="Ensembl" id="ENSPKIT00000015098.1">
    <property type="protein sequence ID" value="ENSPKIP00000034193.1"/>
    <property type="gene ID" value="ENSPKIG00000013616.1"/>
</dbReference>
<dbReference type="PANTHER" id="PTHR21694">
    <property type="entry name" value="COILED-COIL DOMAIN-CONTAINING PROTEIN 63"/>
    <property type="match status" value="1"/>
</dbReference>
<evidence type="ECO:0000256" key="1">
    <source>
        <dbReference type="ARBA" id="ARBA00023054"/>
    </source>
</evidence>
<evidence type="ECO:0000256" key="3">
    <source>
        <dbReference type="SAM" id="MobiDB-lite"/>
    </source>
</evidence>
<dbReference type="STRING" id="1676925.ENSPKIP00000034193"/>
<feature type="coiled-coil region" evidence="2">
    <location>
        <begin position="341"/>
        <end position="407"/>
    </location>
</feature>